<evidence type="ECO:0000259" key="7">
    <source>
        <dbReference type="Pfam" id="PF00590"/>
    </source>
</evidence>
<dbReference type="Proteomes" id="UP000033918">
    <property type="component" value="Unassembled WGS sequence"/>
</dbReference>
<dbReference type="PANTHER" id="PTHR46111">
    <property type="entry name" value="RIBOSOMAL RNA SMALL SUBUNIT METHYLTRANSFERASE I"/>
    <property type="match status" value="1"/>
</dbReference>
<sequence length="223" mass="25009">MGALYIVATPIGNLKDITLRALEILKSVDLILAEDTRITKKLLSHYDIHTPLERYNEYYPEKTYREINSRLQKGESVALVSDAGTPAISDPGALLVAYINKELPEAKIMTIPGPSATVAALSIAGIFANQFVFAGYPPSKKKRLKFFQNLKDNGIRPIILYESPHRLIKTLDNLAEIFGKDCKIFIVKELTKIHEERFWGSVEQVKNYFSGKKGKGEFALIIP</sequence>
<dbReference type="InterPro" id="IPR018063">
    <property type="entry name" value="SAM_MeTrfase_RsmI_CS"/>
</dbReference>
<dbReference type="InterPro" id="IPR014776">
    <property type="entry name" value="4pyrrole_Mease_sub2"/>
</dbReference>
<name>A0A0G0XMD2_9BACT</name>
<keyword evidence="5 6" id="KW-0949">S-adenosyl-L-methionine</keyword>
<keyword evidence="2 6" id="KW-0698">rRNA processing</keyword>
<dbReference type="InterPro" id="IPR014777">
    <property type="entry name" value="4pyrrole_Mease_sub1"/>
</dbReference>
<keyword evidence="3 6" id="KW-0489">Methyltransferase</keyword>
<keyword evidence="4 6" id="KW-0808">Transferase</keyword>
<dbReference type="HAMAP" id="MF_01877">
    <property type="entry name" value="16SrRNA_methyltr_I"/>
    <property type="match status" value="1"/>
</dbReference>
<dbReference type="InterPro" id="IPR035996">
    <property type="entry name" value="4pyrrol_Methylase_sf"/>
</dbReference>
<dbReference type="EC" id="2.1.1.198" evidence="6"/>
<dbReference type="PIRSF" id="PIRSF005917">
    <property type="entry name" value="MTase_YraL"/>
    <property type="match status" value="1"/>
</dbReference>
<feature type="domain" description="Tetrapyrrole methylase" evidence="7">
    <location>
        <begin position="4"/>
        <end position="204"/>
    </location>
</feature>
<dbReference type="PATRIC" id="fig|1619006.3.peg.371"/>
<dbReference type="NCBIfam" id="TIGR00096">
    <property type="entry name" value="16S rRNA (cytidine(1402)-2'-O)-methyltransferase"/>
    <property type="match status" value="1"/>
</dbReference>
<evidence type="ECO:0000256" key="3">
    <source>
        <dbReference type="ARBA" id="ARBA00022603"/>
    </source>
</evidence>
<reference evidence="8 9" key="1">
    <citation type="journal article" date="2015" name="Nature">
        <title>rRNA introns, odd ribosomes, and small enigmatic genomes across a large radiation of phyla.</title>
        <authorList>
            <person name="Brown C.T."/>
            <person name="Hug L.A."/>
            <person name="Thomas B.C."/>
            <person name="Sharon I."/>
            <person name="Castelle C.J."/>
            <person name="Singh A."/>
            <person name="Wilkins M.J."/>
            <person name="Williams K.H."/>
            <person name="Banfield J.F."/>
        </authorList>
    </citation>
    <scope>NUCLEOTIDE SEQUENCE [LARGE SCALE GENOMIC DNA]</scope>
</reference>
<dbReference type="GO" id="GO:0005737">
    <property type="term" value="C:cytoplasm"/>
    <property type="evidence" value="ECO:0007669"/>
    <property type="project" value="UniProtKB-SubCell"/>
</dbReference>
<accession>A0A0G0XMD2</accession>
<organism evidence="8 9">
    <name type="scientific">Candidatus Wolfebacteria bacterium GW2011_GWB1_41_12</name>
    <dbReference type="NCBI Taxonomy" id="1619006"/>
    <lineage>
        <taxon>Bacteria</taxon>
        <taxon>Candidatus Wolfeibacteriota</taxon>
    </lineage>
</organism>
<evidence type="ECO:0000313" key="8">
    <source>
        <dbReference type="EMBL" id="KKR88832.1"/>
    </source>
</evidence>
<dbReference type="Gene3D" id="3.30.950.10">
    <property type="entry name" value="Methyltransferase, Cobalt-precorrin-4 Transmethylase, Domain 2"/>
    <property type="match status" value="1"/>
</dbReference>
<evidence type="ECO:0000256" key="1">
    <source>
        <dbReference type="ARBA" id="ARBA00022490"/>
    </source>
</evidence>
<dbReference type="Pfam" id="PF00590">
    <property type="entry name" value="TP_methylase"/>
    <property type="match status" value="1"/>
</dbReference>
<dbReference type="PANTHER" id="PTHR46111:SF1">
    <property type="entry name" value="RIBOSOMAL RNA SMALL SUBUNIT METHYLTRANSFERASE I"/>
    <property type="match status" value="1"/>
</dbReference>
<dbReference type="GO" id="GO:0070677">
    <property type="term" value="F:rRNA (cytosine-2'-O-)-methyltransferase activity"/>
    <property type="evidence" value="ECO:0007669"/>
    <property type="project" value="UniProtKB-UniRule"/>
</dbReference>
<comment type="catalytic activity">
    <reaction evidence="6">
        <text>cytidine(1402) in 16S rRNA + S-adenosyl-L-methionine = 2'-O-methylcytidine(1402) in 16S rRNA + S-adenosyl-L-homocysteine + H(+)</text>
        <dbReference type="Rhea" id="RHEA:42924"/>
        <dbReference type="Rhea" id="RHEA-COMP:10285"/>
        <dbReference type="Rhea" id="RHEA-COMP:10286"/>
        <dbReference type="ChEBI" id="CHEBI:15378"/>
        <dbReference type="ChEBI" id="CHEBI:57856"/>
        <dbReference type="ChEBI" id="CHEBI:59789"/>
        <dbReference type="ChEBI" id="CHEBI:74495"/>
        <dbReference type="ChEBI" id="CHEBI:82748"/>
        <dbReference type="EC" id="2.1.1.198"/>
    </reaction>
</comment>
<keyword evidence="1 6" id="KW-0963">Cytoplasm</keyword>
<comment type="subcellular location">
    <subcellularLocation>
        <location evidence="6">Cytoplasm</location>
    </subcellularLocation>
</comment>
<comment type="similarity">
    <text evidence="6">Belongs to the methyltransferase superfamily. RsmI family.</text>
</comment>
<comment type="function">
    <text evidence="6">Catalyzes the 2'-O-methylation of the ribose of cytidine 1402 (C1402) in 16S rRNA.</text>
</comment>
<evidence type="ECO:0000313" key="9">
    <source>
        <dbReference type="Proteomes" id="UP000033918"/>
    </source>
</evidence>
<comment type="caution">
    <text evidence="8">The sequence shown here is derived from an EMBL/GenBank/DDBJ whole genome shotgun (WGS) entry which is preliminary data.</text>
</comment>
<dbReference type="SUPFAM" id="SSF53790">
    <property type="entry name" value="Tetrapyrrole methylase"/>
    <property type="match status" value="1"/>
</dbReference>
<protein>
    <recommendedName>
        <fullName evidence="6">Ribosomal RNA small subunit methyltransferase I</fullName>
        <ecNumber evidence="6">2.1.1.198</ecNumber>
    </recommendedName>
    <alternativeName>
        <fullName evidence="6">16S rRNA 2'-O-ribose C1402 methyltransferase</fullName>
    </alternativeName>
    <alternativeName>
        <fullName evidence="6">rRNA (cytidine-2'-O-)-methyltransferase RsmI</fullName>
    </alternativeName>
</protein>
<evidence type="ECO:0000256" key="2">
    <source>
        <dbReference type="ARBA" id="ARBA00022552"/>
    </source>
</evidence>
<dbReference type="InterPro" id="IPR008189">
    <property type="entry name" value="rRNA_ssu_MeTfrase_I"/>
</dbReference>
<dbReference type="AlphaFoldDB" id="A0A0G0XMD2"/>
<evidence type="ECO:0000256" key="4">
    <source>
        <dbReference type="ARBA" id="ARBA00022679"/>
    </source>
</evidence>
<dbReference type="CDD" id="cd11648">
    <property type="entry name" value="RsmI"/>
    <property type="match status" value="1"/>
</dbReference>
<dbReference type="Gene3D" id="3.40.1010.10">
    <property type="entry name" value="Cobalt-precorrin-4 Transmethylase, Domain 1"/>
    <property type="match status" value="1"/>
</dbReference>
<evidence type="ECO:0000256" key="6">
    <source>
        <dbReference type="HAMAP-Rule" id="MF_01877"/>
    </source>
</evidence>
<evidence type="ECO:0000256" key="5">
    <source>
        <dbReference type="ARBA" id="ARBA00022691"/>
    </source>
</evidence>
<dbReference type="InterPro" id="IPR000878">
    <property type="entry name" value="4pyrrol_Mease"/>
</dbReference>
<dbReference type="EMBL" id="LCAK01000003">
    <property type="protein sequence ID" value="KKR88832.1"/>
    <property type="molecule type" value="Genomic_DNA"/>
</dbReference>
<proteinExistence type="inferred from homology"/>
<dbReference type="PROSITE" id="PS01296">
    <property type="entry name" value="RSMI"/>
    <property type="match status" value="1"/>
</dbReference>
<gene>
    <name evidence="6" type="primary">rsmI</name>
    <name evidence="8" type="ORF">UU38_C0003G0083</name>
</gene>